<dbReference type="PANTHER" id="PTHR11685">
    <property type="entry name" value="RBR FAMILY RING FINGER AND IBR DOMAIN-CONTAINING"/>
    <property type="match status" value="1"/>
</dbReference>
<keyword evidence="3" id="KW-1185">Reference proteome</keyword>
<organism evidence="2 3">
    <name type="scientific">Pristionchus pacificus</name>
    <name type="common">Parasitic nematode worm</name>
    <dbReference type="NCBI Taxonomy" id="54126"/>
    <lineage>
        <taxon>Eukaryota</taxon>
        <taxon>Metazoa</taxon>
        <taxon>Ecdysozoa</taxon>
        <taxon>Nematoda</taxon>
        <taxon>Chromadorea</taxon>
        <taxon>Rhabditida</taxon>
        <taxon>Rhabditina</taxon>
        <taxon>Diplogasteromorpha</taxon>
        <taxon>Diplogasteroidea</taxon>
        <taxon>Neodiplogasteridae</taxon>
        <taxon>Pristionchus</taxon>
    </lineage>
</organism>
<dbReference type="OrthoDB" id="5877939at2759"/>
<evidence type="ECO:0000313" key="2">
    <source>
        <dbReference type="EnsemblMetazoa" id="PPA38155.1"/>
    </source>
</evidence>
<dbReference type="GO" id="GO:0000151">
    <property type="term" value="C:ubiquitin ligase complex"/>
    <property type="evidence" value="ECO:0000318"/>
    <property type="project" value="GO_Central"/>
</dbReference>
<accession>A0A2A6B4R3</accession>
<dbReference type="GO" id="GO:0016567">
    <property type="term" value="P:protein ubiquitination"/>
    <property type="evidence" value="ECO:0007669"/>
    <property type="project" value="InterPro"/>
</dbReference>
<sequence>MRNEEKRRRFHHVLKLDVLRDDSCVIFPFAYGCKRQQWVQRLSVENVPHLFRDDPFNIHDYHVDYSLNKKNRWTIPVEIGERIEDVQDPRLNLRVSASVHGDNRTGYGLCLIGSPVDNLSCLEYHSVSRNGATVTHRRSDKIETRLRNFTHPNNNPPRKSRGKRRRSPYREREEWQGRDLPYDEQLEYQPLHVNYTTTILTDRPSLHAKAARVGRGLTPPKICKKYVTKSVQIERDDSVEESEDDGINDFIVTTPSVFKGLSDYVVKKEKRRRKKRKPRTRYVDDILRQAEVKESVEDDDGGEVIMDERSPPPLPLSSLRSECFARIPFSSVPDLHTIRRLPCLPPAWRVSQNDSERILKFKLNSSVIAVQRGNVLELSESKCGIRLPETEEEEFDCVSSSFDSICTICYGFIDHRDEMLTHPFSLSCSHLFCVGCWLIHISYSIQGRRLPAICMDSKCSLAVSISAASGLLSSSSLHRYQQALNEVLIADGKLLFCLQCKQLHHATSASTFRCSCGINLCTLCTQYEHFPVSCEVYRQVHPLFDHLHRGSSNGDGSCAMSHLQAIDATVGRMQSVALPVRGQFLFPVQQTKVALTDVIHQGNGSILTPSLLTMAVYTRITLLERKKELRTRLSVLSNLKRIEVERIFIKLTLLLELCYLDSRRSNSSKLLAIKIRFVLDAFFNTKDTYLAVKVRSLERLHDSIGSKFAV</sequence>
<dbReference type="GO" id="GO:0005737">
    <property type="term" value="C:cytoplasm"/>
    <property type="evidence" value="ECO:0000318"/>
    <property type="project" value="GO_Central"/>
</dbReference>
<dbReference type="GO" id="GO:0006511">
    <property type="term" value="P:ubiquitin-dependent protein catabolic process"/>
    <property type="evidence" value="ECO:0000318"/>
    <property type="project" value="GO_Central"/>
</dbReference>
<dbReference type="SUPFAM" id="SSF57850">
    <property type="entry name" value="RING/U-box"/>
    <property type="match status" value="1"/>
</dbReference>
<dbReference type="PROSITE" id="PS51257">
    <property type="entry name" value="PROKAR_LIPOPROTEIN"/>
    <property type="match status" value="1"/>
</dbReference>
<gene>
    <name evidence="2" type="primary">WBGene00276524</name>
</gene>
<reference evidence="3" key="1">
    <citation type="journal article" date="2008" name="Nat. Genet.">
        <title>The Pristionchus pacificus genome provides a unique perspective on nematode lifestyle and parasitism.</title>
        <authorList>
            <person name="Dieterich C."/>
            <person name="Clifton S.W."/>
            <person name="Schuster L.N."/>
            <person name="Chinwalla A."/>
            <person name="Delehaunty K."/>
            <person name="Dinkelacker I."/>
            <person name="Fulton L."/>
            <person name="Fulton R."/>
            <person name="Godfrey J."/>
            <person name="Minx P."/>
            <person name="Mitreva M."/>
            <person name="Roeseler W."/>
            <person name="Tian H."/>
            <person name="Witte H."/>
            <person name="Yang S.P."/>
            <person name="Wilson R.K."/>
            <person name="Sommer R.J."/>
        </authorList>
    </citation>
    <scope>NUCLEOTIDE SEQUENCE [LARGE SCALE GENOMIC DNA]</scope>
    <source>
        <strain evidence="3">PS312</strain>
    </source>
</reference>
<accession>A0A8R1YU82</accession>
<name>A0A2A6B4R3_PRIPA</name>
<feature type="compositionally biased region" description="Basic residues" evidence="1">
    <location>
        <begin position="158"/>
        <end position="167"/>
    </location>
</feature>
<evidence type="ECO:0000313" key="3">
    <source>
        <dbReference type="Proteomes" id="UP000005239"/>
    </source>
</evidence>
<dbReference type="EnsemblMetazoa" id="PPA38155.1">
    <property type="protein sequence ID" value="PPA38155.1"/>
    <property type="gene ID" value="WBGene00276524"/>
</dbReference>
<proteinExistence type="predicted"/>
<dbReference type="InterPro" id="IPR031127">
    <property type="entry name" value="E3_UB_ligase_RBR"/>
</dbReference>
<dbReference type="Proteomes" id="UP000005239">
    <property type="component" value="Unassembled WGS sequence"/>
</dbReference>
<dbReference type="Gene3D" id="3.30.40.10">
    <property type="entry name" value="Zinc/RING finger domain, C3HC4 (zinc finger)"/>
    <property type="match status" value="1"/>
</dbReference>
<feature type="region of interest" description="Disordered" evidence="1">
    <location>
        <begin position="132"/>
        <end position="176"/>
    </location>
</feature>
<dbReference type="GO" id="GO:0061630">
    <property type="term" value="F:ubiquitin protein ligase activity"/>
    <property type="evidence" value="ECO:0000318"/>
    <property type="project" value="GO_Central"/>
</dbReference>
<dbReference type="InterPro" id="IPR013083">
    <property type="entry name" value="Znf_RING/FYVE/PHD"/>
</dbReference>
<protein>
    <submittedName>
        <fullName evidence="2">Uncharacterized protein</fullName>
    </submittedName>
</protein>
<evidence type="ECO:0000256" key="1">
    <source>
        <dbReference type="SAM" id="MobiDB-lite"/>
    </source>
</evidence>
<reference evidence="2" key="2">
    <citation type="submission" date="2022-06" db="UniProtKB">
        <authorList>
            <consortium name="EnsemblMetazoa"/>
        </authorList>
    </citation>
    <scope>IDENTIFICATION</scope>
    <source>
        <strain evidence="2">PS312</strain>
    </source>
</reference>
<dbReference type="GO" id="GO:0031624">
    <property type="term" value="F:ubiquitin conjugating enzyme binding"/>
    <property type="evidence" value="ECO:0000318"/>
    <property type="project" value="GO_Central"/>
</dbReference>
<dbReference type="AlphaFoldDB" id="A0A2A6B4R3"/>